<proteinExistence type="inferred from homology"/>
<keyword evidence="2" id="KW-0119">Carbohydrate metabolism</keyword>
<name>A0A2R6AB53_9ARCH</name>
<reference evidence="4 5" key="1">
    <citation type="submission" date="2017-04" db="EMBL/GenBank/DDBJ databases">
        <title>Novel microbial lineages endemic to geothermal iron-oxide mats fill important gaps in the evolutionary history of Archaea.</title>
        <authorList>
            <person name="Jay Z.J."/>
            <person name="Beam J.P."/>
            <person name="Dlakic M."/>
            <person name="Rusch D.B."/>
            <person name="Kozubal M.A."/>
            <person name="Inskeep W.P."/>
        </authorList>
    </citation>
    <scope>NUCLEOTIDE SEQUENCE [LARGE SCALE GENOMIC DNA]</scope>
    <source>
        <strain evidence="4">OSP_D</strain>
    </source>
</reference>
<comment type="caution">
    <text evidence="4">The sequence shown here is derived from an EMBL/GenBank/DDBJ whole genome shotgun (WGS) entry which is preliminary data.</text>
</comment>
<evidence type="ECO:0000313" key="5">
    <source>
        <dbReference type="Proteomes" id="UP000240880"/>
    </source>
</evidence>
<organism evidence="4 5">
    <name type="scientific">Candidatus Marsarchaeota G1 archaeon OSP_D</name>
    <dbReference type="NCBI Taxonomy" id="1978155"/>
    <lineage>
        <taxon>Archaea</taxon>
        <taxon>Candidatus Marsarchaeota</taxon>
        <taxon>Candidatus Marsarchaeota group 1</taxon>
    </lineage>
</organism>
<evidence type="ECO:0000259" key="3">
    <source>
        <dbReference type="Pfam" id="PF03065"/>
    </source>
</evidence>
<sequence length="380" mass="43361">MVEHVLLCFEVHQPKRLARTRVFDKSVSFWSEEDRRILDKVSKRCYTQANKLLYETQELKAGLSISGVLLEQLMEQAQWDVIEGFRKLFSTGRFEPIAETYYHSLASLVDTSELFEQVGMQRELIKRLFDTTPTCFTNTELIFSRSVARKVRELGFKATFAEGCAALLGNKSPNEVYTVDGVKVFTRNNSLSDDIGFRFSDRSWSEYPLSAEKWARWIAKSQGSLLTVYIDYETFGEHHDASSGIFEFLARVGKELNANGVELLTPSEAACLESKDSLLAESFTSWADVEKDLSAWLGNSIQKHAFQEIYSLEEAVKNQADPEILRTWRVLTESDHLYYCSTKKAASGEVHLYFNPYKSPYIAYINLVNAVSIIARELGF</sequence>
<dbReference type="EMBL" id="NEXC01000018">
    <property type="protein sequence ID" value="PSN83650.1"/>
    <property type="molecule type" value="Genomic_DNA"/>
</dbReference>
<dbReference type="InterPro" id="IPR004300">
    <property type="entry name" value="Glyco_hydro_57_N"/>
</dbReference>
<dbReference type="Proteomes" id="UP000240880">
    <property type="component" value="Unassembled WGS sequence"/>
</dbReference>
<dbReference type="AlphaFoldDB" id="A0A2R6AB53"/>
<protein>
    <recommendedName>
        <fullName evidence="3">Glycoside hydrolase family 57 N-terminal domain-containing protein</fullName>
    </recommendedName>
</protein>
<dbReference type="CDD" id="cd10795">
    <property type="entry name" value="GH57N_MJA1_like"/>
    <property type="match status" value="1"/>
</dbReference>
<dbReference type="GO" id="GO:0003824">
    <property type="term" value="F:catalytic activity"/>
    <property type="evidence" value="ECO:0007669"/>
    <property type="project" value="InterPro"/>
</dbReference>
<dbReference type="InterPro" id="IPR011330">
    <property type="entry name" value="Glyco_hydro/deAcase_b/a-brl"/>
</dbReference>
<dbReference type="GO" id="GO:0005975">
    <property type="term" value="P:carbohydrate metabolic process"/>
    <property type="evidence" value="ECO:0007669"/>
    <property type="project" value="InterPro"/>
</dbReference>
<dbReference type="PANTHER" id="PTHR36306:SF1">
    <property type="entry name" value="ALPHA-AMYLASE-RELATED"/>
    <property type="match status" value="1"/>
</dbReference>
<feature type="domain" description="Glycoside hydrolase family 57 N-terminal" evidence="3">
    <location>
        <begin position="7"/>
        <end position="270"/>
    </location>
</feature>
<evidence type="ECO:0000313" key="4">
    <source>
        <dbReference type="EMBL" id="PSN83650.1"/>
    </source>
</evidence>
<dbReference type="Pfam" id="PF03065">
    <property type="entry name" value="Glyco_hydro_57"/>
    <property type="match status" value="1"/>
</dbReference>
<comment type="similarity">
    <text evidence="1">Belongs to the glycosyl hydrolase 57 family.</text>
</comment>
<dbReference type="PANTHER" id="PTHR36306">
    <property type="entry name" value="ALPHA-AMYLASE-RELATED-RELATED"/>
    <property type="match status" value="1"/>
</dbReference>
<evidence type="ECO:0000256" key="1">
    <source>
        <dbReference type="ARBA" id="ARBA00006821"/>
    </source>
</evidence>
<dbReference type="InterPro" id="IPR052046">
    <property type="entry name" value="GH57_Enzymes"/>
</dbReference>
<evidence type="ECO:0000256" key="2">
    <source>
        <dbReference type="ARBA" id="ARBA00023277"/>
    </source>
</evidence>
<dbReference type="SUPFAM" id="SSF88713">
    <property type="entry name" value="Glycoside hydrolase/deacetylase"/>
    <property type="match status" value="1"/>
</dbReference>
<dbReference type="Gene3D" id="3.20.110.20">
    <property type="match status" value="1"/>
</dbReference>
<accession>A0A2R6AB53</accession>
<gene>
    <name evidence="4" type="ORF">B9Q01_04035</name>
</gene>